<reference evidence="1" key="1">
    <citation type="journal article" date="2021" name="Proc. Natl. Acad. Sci. U.S.A.">
        <title>A Catalog of Tens of Thousands of Viruses from Human Metagenomes Reveals Hidden Associations with Chronic Diseases.</title>
        <authorList>
            <person name="Tisza M.J."/>
            <person name="Buck C.B."/>
        </authorList>
    </citation>
    <scope>NUCLEOTIDE SEQUENCE</scope>
    <source>
        <strain evidence="1">CtR6G4</strain>
    </source>
</reference>
<sequence length="34" mass="4045">MITKKCLFFENLIKTLDKLPVQLYNLLYGQKRGD</sequence>
<organism evidence="1">
    <name type="scientific">Siphoviridae sp. ctR6G4</name>
    <dbReference type="NCBI Taxonomy" id="2825499"/>
    <lineage>
        <taxon>Viruses</taxon>
        <taxon>Duplodnaviria</taxon>
        <taxon>Heunggongvirae</taxon>
        <taxon>Uroviricota</taxon>
        <taxon>Caudoviricetes</taxon>
    </lineage>
</organism>
<accession>A0A8S5NY28</accession>
<protein>
    <submittedName>
        <fullName evidence="1">Uncharacterized protein</fullName>
    </submittedName>
</protein>
<dbReference type="EMBL" id="BK015292">
    <property type="protein sequence ID" value="DAD99725.1"/>
    <property type="molecule type" value="Genomic_DNA"/>
</dbReference>
<evidence type="ECO:0000313" key="1">
    <source>
        <dbReference type="EMBL" id="DAD99725.1"/>
    </source>
</evidence>
<name>A0A8S5NY28_9CAUD</name>
<proteinExistence type="predicted"/>